<feature type="compositionally biased region" description="Low complexity" evidence="1">
    <location>
        <begin position="412"/>
        <end position="422"/>
    </location>
</feature>
<evidence type="ECO:0000259" key="3">
    <source>
        <dbReference type="Pfam" id="PF14361"/>
    </source>
</evidence>
<dbReference type="Gene3D" id="1.10.10.2840">
    <property type="entry name" value="PucR C-terminal helix-turn-helix domain"/>
    <property type="match status" value="1"/>
</dbReference>
<sequence length="461" mass="47010">MPPQAPPFTLAGRPLHTLLTSRSRPLVDAVVARLAGEVPTYSALPPEALRGEIARIVELNIALCAEVLRTGELPGPEQLAGLREGAARRAEEGVPLEAVVSAYHIGVQLCMDEVLREAAPADLPAVLGASALVLRYLQVMTSAASGGYVQARQASFGDEYIARQALLSALLDGADPTGSAAAAGVPLPECYLVLSLAVGAHPDERASGVSTTVAARRKLRRLRVELERHVEGAVLSVLSPEGGLALVPHPVPPEEVGAGDWDWLAGVLDHMSRVSGAALTAGAAAARPRDVGAAARLSGEVREVAAVFGREPGLYRLQDVLLEYQLTRPGPARAELAALLAPLAGQHGLLDTLRTHFACALNRRATAARLQVHPNTVDYRLRKIAALTGLDTSTAADLPRISAALAALDASGGEAEGTRPGPAAGGPGAPGVTGAAGVVGATGVTGAGGVPGAPGGGRTEG</sequence>
<accession>A0A0B5EWC8</accession>
<proteinExistence type="predicted"/>
<dbReference type="InterPro" id="IPR025736">
    <property type="entry name" value="PucR_C-HTH_dom"/>
</dbReference>
<gene>
    <name evidence="4" type="ORF">SLNWT_2011</name>
</gene>
<evidence type="ECO:0000313" key="4">
    <source>
        <dbReference type="EMBL" id="AJE82387.1"/>
    </source>
</evidence>
<evidence type="ECO:0000313" key="5">
    <source>
        <dbReference type="Proteomes" id="UP000031523"/>
    </source>
</evidence>
<dbReference type="Pfam" id="PF14361">
    <property type="entry name" value="RsbRD_N"/>
    <property type="match status" value="1"/>
</dbReference>
<keyword evidence="5" id="KW-1185">Reference proteome</keyword>
<organism evidence="4 5">
    <name type="scientific">Streptomyces albus (strain ATCC 21838 / DSM 41398 / FERM P-419 / JCM 4703 / NBRC 107858)</name>
    <dbReference type="NCBI Taxonomy" id="1081613"/>
    <lineage>
        <taxon>Bacteria</taxon>
        <taxon>Bacillati</taxon>
        <taxon>Actinomycetota</taxon>
        <taxon>Actinomycetes</taxon>
        <taxon>Kitasatosporales</taxon>
        <taxon>Streptomycetaceae</taxon>
        <taxon>Streptomyces</taxon>
    </lineage>
</organism>
<feature type="domain" description="PucR C-terminal helix-turn-helix" evidence="2">
    <location>
        <begin position="349"/>
        <end position="407"/>
    </location>
</feature>
<dbReference type="Pfam" id="PF13556">
    <property type="entry name" value="HTH_30"/>
    <property type="match status" value="1"/>
</dbReference>
<evidence type="ECO:0000256" key="1">
    <source>
        <dbReference type="SAM" id="MobiDB-lite"/>
    </source>
</evidence>
<dbReference type="Proteomes" id="UP000031523">
    <property type="component" value="Chromosome"/>
</dbReference>
<dbReference type="AlphaFoldDB" id="A0A0B5EWC8"/>
<feature type="domain" description="RsbT co-antagonist protein RsbRD N-terminal" evidence="3">
    <location>
        <begin position="26"/>
        <end position="158"/>
    </location>
</feature>
<dbReference type="InterPro" id="IPR051448">
    <property type="entry name" value="CdaR-like_regulators"/>
</dbReference>
<name>A0A0B5EWC8_STRA4</name>
<dbReference type="KEGG" id="sals:SLNWT_2011"/>
<dbReference type="EMBL" id="CP010519">
    <property type="protein sequence ID" value="AJE82387.1"/>
    <property type="molecule type" value="Genomic_DNA"/>
</dbReference>
<reference evidence="4 5" key="1">
    <citation type="submission" date="2015-01" db="EMBL/GenBank/DDBJ databases">
        <title>Enhanced salinomycin production by adjusting the supply of polyketide extender units in Streptomyce albus DSM 41398.</title>
        <authorList>
            <person name="Lu C."/>
        </authorList>
    </citation>
    <scope>NUCLEOTIDE SEQUENCE [LARGE SCALE GENOMIC DNA]</scope>
    <source>
        <strain evidence="5">ATCC 21838 / DSM 41398 / FERM P-419 / JCM 4703 / NBRC 107858</strain>
    </source>
</reference>
<evidence type="ECO:0000259" key="2">
    <source>
        <dbReference type="Pfam" id="PF13556"/>
    </source>
</evidence>
<dbReference type="PANTHER" id="PTHR33744">
    <property type="entry name" value="CARBOHYDRATE DIACID REGULATOR"/>
    <property type="match status" value="1"/>
</dbReference>
<dbReference type="InterPro" id="IPR042070">
    <property type="entry name" value="PucR_C-HTH_sf"/>
</dbReference>
<dbReference type="InterPro" id="IPR025751">
    <property type="entry name" value="RsbRD_N_dom"/>
</dbReference>
<protein>
    <submittedName>
        <fullName evidence="4">Putative transcriptional regulator</fullName>
    </submittedName>
</protein>
<dbReference type="PANTHER" id="PTHR33744:SF1">
    <property type="entry name" value="DNA-BINDING TRANSCRIPTIONAL ACTIVATOR ADER"/>
    <property type="match status" value="1"/>
</dbReference>
<feature type="region of interest" description="Disordered" evidence="1">
    <location>
        <begin position="412"/>
        <end position="437"/>
    </location>
</feature>